<dbReference type="GO" id="GO:0004386">
    <property type="term" value="F:helicase activity"/>
    <property type="evidence" value="ECO:0007669"/>
    <property type="project" value="TreeGrafter"/>
</dbReference>
<organism evidence="3 4">
    <name type="scientific">Astrephomene gubernaculifera</name>
    <dbReference type="NCBI Taxonomy" id="47775"/>
    <lineage>
        <taxon>Eukaryota</taxon>
        <taxon>Viridiplantae</taxon>
        <taxon>Chlorophyta</taxon>
        <taxon>core chlorophytes</taxon>
        <taxon>Chlorophyceae</taxon>
        <taxon>CS clade</taxon>
        <taxon>Chlamydomonadales</taxon>
        <taxon>Astrephomenaceae</taxon>
        <taxon>Astrephomene</taxon>
    </lineage>
</organism>
<dbReference type="EMBL" id="BMAR01000005">
    <property type="protein sequence ID" value="GFR43278.1"/>
    <property type="molecule type" value="Genomic_DNA"/>
</dbReference>
<keyword evidence="4" id="KW-1185">Reference proteome</keyword>
<evidence type="ECO:0000313" key="3">
    <source>
        <dbReference type="EMBL" id="GFR43278.1"/>
    </source>
</evidence>
<dbReference type="CDD" id="cd17917">
    <property type="entry name" value="DEXHc_RHA-like"/>
    <property type="match status" value="1"/>
</dbReference>
<dbReference type="Gene3D" id="3.40.50.300">
    <property type="entry name" value="P-loop containing nucleotide triphosphate hydrolases"/>
    <property type="match status" value="1"/>
</dbReference>
<evidence type="ECO:0000313" key="4">
    <source>
        <dbReference type="Proteomes" id="UP001054857"/>
    </source>
</evidence>
<dbReference type="InterPro" id="IPR027417">
    <property type="entry name" value="P-loop_NTPase"/>
</dbReference>
<sequence>DTGCGKTTQVPQYLLEAATEAGRGGSTHILVTQPRRIAAISVAERVAEERGEPPPGSPGPASSTGYHVRLGAAVTRHTRLTFCTTGILLRRLVSDPSLRGITHVVVDEVHERSLQSDFLCALLRDLLVARRAAAAAAAGAGGGGSGSKGDMMQQQQQAVTPLKVILM</sequence>
<feature type="region of interest" description="Disordered" evidence="1">
    <location>
        <begin position="45"/>
        <end position="65"/>
    </location>
</feature>
<comment type="caution">
    <text evidence="3">The sequence shown here is derived from an EMBL/GenBank/DDBJ whole genome shotgun (WGS) entry which is preliminary data.</text>
</comment>
<dbReference type="SUPFAM" id="SSF52540">
    <property type="entry name" value="P-loop containing nucleoside triphosphate hydrolases"/>
    <property type="match status" value="1"/>
</dbReference>
<gene>
    <name evidence="3" type="ORF">Agub_g4343</name>
</gene>
<proteinExistence type="predicted"/>
<evidence type="ECO:0000259" key="2">
    <source>
        <dbReference type="PROSITE" id="PS51192"/>
    </source>
</evidence>
<protein>
    <recommendedName>
        <fullName evidence="2">Helicase ATP-binding domain-containing protein</fullName>
    </recommendedName>
</protein>
<accession>A0AAD3HJS7</accession>
<dbReference type="InterPro" id="IPR014001">
    <property type="entry name" value="Helicase_ATP-bd"/>
</dbReference>
<dbReference type="PROSITE" id="PS51192">
    <property type="entry name" value="HELICASE_ATP_BIND_1"/>
    <property type="match status" value="1"/>
</dbReference>
<name>A0AAD3HJS7_9CHLO</name>
<feature type="non-terminal residue" evidence="3">
    <location>
        <position position="167"/>
    </location>
</feature>
<dbReference type="PANTHER" id="PTHR18934">
    <property type="entry name" value="ATP-DEPENDENT RNA HELICASE"/>
    <property type="match status" value="1"/>
</dbReference>
<dbReference type="PANTHER" id="PTHR18934:SF246">
    <property type="entry name" value="DEXH-BOX ATP-DEPENDENT RNA HELICASE DEXH4, CHLOROPLASTIC-RELATED"/>
    <property type="match status" value="1"/>
</dbReference>
<reference evidence="3 4" key="1">
    <citation type="journal article" date="2021" name="Sci. Rep.">
        <title>Genome sequencing of the multicellular alga Astrephomene provides insights into convergent evolution of germ-soma differentiation.</title>
        <authorList>
            <person name="Yamashita S."/>
            <person name="Yamamoto K."/>
            <person name="Matsuzaki R."/>
            <person name="Suzuki S."/>
            <person name="Yamaguchi H."/>
            <person name="Hirooka S."/>
            <person name="Minakuchi Y."/>
            <person name="Miyagishima S."/>
            <person name="Kawachi M."/>
            <person name="Toyoda A."/>
            <person name="Nozaki H."/>
        </authorList>
    </citation>
    <scope>NUCLEOTIDE SEQUENCE [LARGE SCALE GENOMIC DNA]</scope>
    <source>
        <strain evidence="3 4">NIES-4017</strain>
    </source>
</reference>
<evidence type="ECO:0000256" key="1">
    <source>
        <dbReference type="SAM" id="MobiDB-lite"/>
    </source>
</evidence>
<feature type="domain" description="Helicase ATP-binding" evidence="2">
    <location>
        <begin position="1"/>
        <end position="167"/>
    </location>
</feature>
<dbReference type="Proteomes" id="UP001054857">
    <property type="component" value="Unassembled WGS sequence"/>
</dbReference>
<dbReference type="GO" id="GO:0003723">
    <property type="term" value="F:RNA binding"/>
    <property type="evidence" value="ECO:0007669"/>
    <property type="project" value="TreeGrafter"/>
</dbReference>
<feature type="non-terminal residue" evidence="3">
    <location>
        <position position="1"/>
    </location>
</feature>
<dbReference type="AlphaFoldDB" id="A0AAD3HJS7"/>